<dbReference type="SUPFAM" id="SSF52266">
    <property type="entry name" value="SGNH hydrolase"/>
    <property type="match status" value="1"/>
</dbReference>
<dbReference type="Pfam" id="PF13472">
    <property type="entry name" value="Lipase_GDSL_2"/>
    <property type="match status" value="1"/>
</dbReference>
<dbReference type="OrthoDB" id="3288625at2"/>
<dbReference type="GO" id="GO:0004622">
    <property type="term" value="F:phosphatidylcholine lysophospholipase activity"/>
    <property type="evidence" value="ECO:0007669"/>
    <property type="project" value="TreeGrafter"/>
</dbReference>
<dbReference type="Gene3D" id="3.40.50.1110">
    <property type="entry name" value="SGNH hydrolase"/>
    <property type="match status" value="1"/>
</dbReference>
<evidence type="ECO:0000259" key="1">
    <source>
        <dbReference type="Pfam" id="PF13472"/>
    </source>
</evidence>
<dbReference type="RefSeq" id="WP_052590552.1">
    <property type="nucleotide sequence ID" value="NZ_CP011112.1"/>
</dbReference>
<sequence>MSQPIRLTDEPMTWVMTGDSITQGVFHTHGARCWVEHVHERVRFQLGRLDDVVINTGMSGWTAPQVLDRFDHLVGRFEPDVVSISLGTNDAMDGADGIPRFRQALSEIVTRATDLGAQVTLQTPALITAGAAAAGRPDMTAYGDVAREVATTYDVLLVDHEGHWQDHFGDEEPVAWLDDPIHPNAAGHEAMARHMLRTVGLGDLG</sequence>
<dbReference type="STRING" id="571913.VV02_06690"/>
<dbReference type="InterPro" id="IPR013830">
    <property type="entry name" value="SGNH_hydro"/>
</dbReference>
<accession>A0A0K1JFY4</accession>
<dbReference type="InterPro" id="IPR036514">
    <property type="entry name" value="SGNH_hydro_sf"/>
</dbReference>
<dbReference type="AlphaFoldDB" id="A0A0K1JFY4"/>
<evidence type="ECO:0000313" key="3">
    <source>
        <dbReference type="Proteomes" id="UP000066480"/>
    </source>
</evidence>
<dbReference type="PANTHER" id="PTHR30383:SF5">
    <property type="entry name" value="SGNH HYDROLASE-TYPE ESTERASE DOMAIN-CONTAINING PROTEIN"/>
    <property type="match status" value="1"/>
</dbReference>
<proteinExistence type="predicted"/>
<dbReference type="InterPro" id="IPR051532">
    <property type="entry name" value="Ester_Hydrolysis_Enzymes"/>
</dbReference>
<dbReference type="Proteomes" id="UP000066480">
    <property type="component" value="Chromosome"/>
</dbReference>
<dbReference type="PANTHER" id="PTHR30383">
    <property type="entry name" value="THIOESTERASE 1/PROTEASE 1/LYSOPHOSPHOLIPASE L1"/>
    <property type="match status" value="1"/>
</dbReference>
<protein>
    <recommendedName>
        <fullName evidence="1">SGNH hydrolase-type esterase domain-containing protein</fullName>
    </recommendedName>
</protein>
<evidence type="ECO:0000313" key="2">
    <source>
        <dbReference type="EMBL" id="AKU15614.1"/>
    </source>
</evidence>
<feature type="domain" description="SGNH hydrolase-type esterase" evidence="1">
    <location>
        <begin position="18"/>
        <end position="190"/>
    </location>
</feature>
<dbReference type="CDD" id="cd00229">
    <property type="entry name" value="SGNH_hydrolase"/>
    <property type="match status" value="1"/>
</dbReference>
<name>A0A0K1JFY4_9MICO</name>
<keyword evidence="3" id="KW-1185">Reference proteome</keyword>
<dbReference type="KEGG" id="lmoi:VV02_06690"/>
<gene>
    <name evidence="2" type="ORF">VV02_06690</name>
</gene>
<organism evidence="2 3">
    <name type="scientific">Luteipulveratus mongoliensis</name>
    <dbReference type="NCBI Taxonomy" id="571913"/>
    <lineage>
        <taxon>Bacteria</taxon>
        <taxon>Bacillati</taxon>
        <taxon>Actinomycetota</taxon>
        <taxon>Actinomycetes</taxon>
        <taxon>Micrococcales</taxon>
        <taxon>Dermacoccaceae</taxon>
        <taxon>Luteipulveratus</taxon>
    </lineage>
</organism>
<reference evidence="2 3" key="1">
    <citation type="submission" date="2015-03" db="EMBL/GenBank/DDBJ databases">
        <title>Luteipulveratus halotolerans sp. nov., a novel actinobacterium (Dermacoccaceae) from Sarawak, Malaysia.</title>
        <authorList>
            <person name="Juboi H."/>
            <person name="Basik A."/>
            <person name="Shamsul S.S."/>
            <person name="Arnold P."/>
            <person name="Schmitt E.K."/>
            <person name="Sanglier J.-J."/>
            <person name="Yeo T."/>
        </authorList>
    </citation>
    <scope>NUCLEOTIDE SEQUENCE [LARGE SCALE GENOMIC DNA]</scope>
    <source>
        <strain evidence="2 3">MN07-A0370</strain>
    </source>
</reference>
<dbReference type="EMBL" id="CP011112">
    <property type="protein sequence ID" value="AKU15614.1"/>
    <property type="molecule type" value="Genomic_DNA"/>
</dbReference>